<dbReference type="InterPro" id="IPR036890">
    <property type="entry name" value="HATPase_C_sf"/>
</dbReference>
<keyword evidence="3" id="KW-0902">Two-component regulatory system</keyword>
<dbReference type="GO" id="GO:0016301">
    <property type="term" value="F:kinase activity"/>
    <property type="evidence" value="ECO:0007669"/>
    <property type="project" value="UniProtKB-KW"/>
</dbReference>
<evidence type="ECO:0000256" key="1">
    <source>
        <dbReference type="ARBA" id="ARBA00022679"/>
    </source>
</evidence>
<dbReference type="CDD" id="cd16917">
    <property type="entry name" value="HATPase_UhpB-NarQ-NarX-like"/>
    <property type="match status" value="1"/>
</dbReference>
<dbReference type="PANTHER" id="PTHR24421">
    <property type="entry name" value="NITRATE/NITRITE SENSOR PROTEIN NARX-RELATED"/>
    <property type="match status" value="1"/>
</dbReference>
<organism evidence="6 7">
    <name type="scientific">Streptacidiphilus monticola</name>
    <dbReference type="NCBI Taxonomy" id="2161674"/>
    <lineage>
        <taxon>Bacteria</taxon>
        <taxon>Bacillati</taxon>
        <taxon>Actinomycetota</taxon>
        <taxon>Actinomycetes</taxon>
        <taxon>Kitasatosporales</taxon>
        <taxon>Streptomycetaceae</taxon>
        <taxon>Streptacidiphilus</taxon>
    </lineage>
</organism>
<protein>
    <submittedName>
        <fullName evidence="6">Sensor histidine kinase</fullName>
    </submittedName>
</protein>
<feature type="transmembrane region" description="Helical" evidence="4">
    <location>
        <begin position="52"/>
        <end position="73"/>
    </location>
</feature>
<feature type="domain" description="Signal transduction histidine kinase subgroup 3 dimerisation and phosphoacceptor" evidence="5">
    <location>
        <begin position="190"/>
        <end position="256"/>
    </location>
</feature>
<proteinExistence type="predicted"/>
<gene>
    <name evidence="6" type="ORF">ACFP3V_07605</name>
</gene>
<evidence type="ECO:0000256" key="4">
    <source>
        <dbReference type="SAM" id="Phobius"/>
    </source>
</evidence>
<evidence type="ECO:0000313" key="7">
    <source>
        <dbReference type="Proteomes" id="UP001596174"/>
    </source>
</evidence>
<dbReference type="PANTHER" id="PTHR24421:SF63">
    <property type="entry name" value="SENSOR HISTIDINE KINASE DESK"/>
    <property type="match status" value="1"/>
</dbReference>
<name>A0ABW1G0G8_9ACTN</name>
<dbReference type="InterPro" id="IPR050482">
    <property type="entry name" value="Sensor_HK_TwoCompSys"/>
</dbReference>
<keyword evidence="7" id="KW-1185">Reference proteome</keyword>
<dbReference type="EMBL" id="JBHSQJ010000023">
    <property type="protein sequence ID" value="MFC5907082.1"/>
    <property type="molecule type" value="Genomic_DNA"/>
</dbReference>
<dbReference type="Gene3D" id="3.30.565.10">
    <property type="entry name" value="Histidine kinase-like ATPase, C-terminal domain"/>
    <property type="match status" value="1"/>
</dbReference>
<dbReference type="Proteomes" id="UP001596174">
    <property type="component" value="Unassembled WGS sequence"/>
</dbReference>
<keyword evidence="4" id="KW-0472">Membrane</keyword>
<sequence length="380" mass="39616">MDGAAADPATEPAPDAPRWAGGWRRLLLAAGMFVYPALTAAGVAQYSRGPAAVVGGVVVGLFCLCFLGAGVALERRARPAFLTLLAVMALLTVLALPSAHEFGFFLAAVVVPYTAVFVPRLATPAVAGGCLAAVLVPWAVPAWHTSAGWYQAAAILFTALTVRAFAETAAANRALLEARAEVARLASQAERARIARDLHDLLGHSLTVITVKSGLARRIAGTDPVRAVAEITEVEALSRRALADVRAAVSGYREVTLATELARGRELLRAAGILAELPAGTDHIPSRQQELFGWVLREGLTNVVRHSRATRCTVRVEPGLLEIRDDGAPPARPPATGGGNGLAGLRERVAAAGGALDAGPATPQGWRLRVRLDSQGESAA</sequence>
<keyword evidence="4" id="KW-0812">Transmembrane</keyword>
<keyword evidence="4" id="KW-1133">Transmembrane helix</keyword>
<evidence type="ECO:0000259" key="5">
    <source>
        <dbReference type="Pfam" id="PF07730"/>
    </source>
</evidence>
<comment type="caution">
    <text evidence="6">The sequence shown here is derived from an EMBL/GenBank/DDBJ whole genome shotgun (WGS) entry which is preliminary data.</text>
</comment>
<evidence type="ECO:0000256" key="2">
    <source>
        <dbReference type="ARBA" id="ARBA00022777"/>
    </source>
</evidence>
<dbReference type="RefSeq" id="WP_380581134.1">
    <property type="nucleotide sequence ID" value="NZ_JBHSQJ010000023.1"/>
</dbReference>
<feature type="transmembrane region" description="Helical" evidence="4">
    <location>
        <begin position="125"/>
        <end position="143"/>
    </location>
</feature>
<feature type="transmembrane region" description="Helical" evidence="4">
    <location>
        <begin position="26"/>
        <end position="46"/>
    </location>
</feature>
<dbReference type="Pfam" id="PF07730">
    <property type="entry name" value="HisKA_3"/>
    <property type="match status" value="1"/>
</dbReference>
<dbReference type="SUPFAM" id="SSF55874">
    <property type="entry name" value="ATPase domain of HSP90 chaperone/DNA topoisomerase II/histidine kinase"/>
    <property type="match status" value="1"/>
</dbReference>
<dbReference type="Gene3D" id="1.20.5.1930">
    <property type="match status" value="1"/>
</dbReference>
<evidence type="ECO:0000313" key="6">
    <source>
        <dbReference type="EMBL" id="MFC5907082.1"/>
    </source>
</evidence>
<keyword evidence="1" id="KW-0808">Transferase</keyword>
<dbReference type="InterPro" id="IPR011712">
    <property type="entry name" value="Sig_transdc_His_kin_sub3_dim/P"/>
</dbReference>
<keyword evidence="2 6" id="KW-0418">Kinase</keyword>
<accession>A0ABW1G0G8</accession>
<feature type="transmembrane region" description="Helical" evidence="4">
    <location>
        <begin position="149"/>
        <end position="166"/>
    </location>
</feature>
<reference evidence="7" key="1">
    <citation type="journal article" date="2019" name="Int. J. Syst. Evol. Microbiol.">
        <title>The Global Catalogue of Microorganisms (GCM) 10K type strain sequencing project: providing services to taxonomists for standard genome sequencing and annotation.</title>
        <authorList>
            <consortium name="The Broad Institute Genomics Platform"/>
            <consortium name="The Broad Institute Genome Sequencing Center for Infectious Disease"/>
            <person name="Wu L."/>
            <person name="Ma J."/>
        </authorList>
    </citation>
    <scope>NUCLEOTIDE SEQUENCE [LARGE SCALE GENOMIC DNA]</scope>
    <source>
        <strain evidence="7">JCM 4816</strain>
    </source>
</reference>
<evidence type="ECO:0000256" key="3">
    <source>
        <dbReference type="ARBA" id="ARBA00023012"/>
    </source>
</evidence>